<dbReference type="InterPro" id="IPR027417">
    <property type="entry name" value="P-loop_NTPase"/>
</dbReference>
<dbReference type="Proteomes" id="UP000252519">
    <property type="component" value="Unassembled WGS sequence"/>
</dbReference>
<dbReference type="OrthoDB" id="442176at2759"/>
<proteinExistence type="inferred from homology"/>
<dbReference type="SUPFAM" id="SSF52540">
    <property type="entry name" value="P-loop containing nucleoside triphosphate hydrolases"/>
    <property type="match status" value="1"/>
</dbReference>
<keyword evidence="3 4" id="KW-0418">Kinase</keyword>
<keyword evidence="2" id="KW-0547">Nucleotide-binding</keyword>
<dbReference type="AlphaFoldDB" id="A0A368H4S1"/>
<protein>
    <submittedName>
        <fullName evidence="6">Adenylate kinase isoenzyme 5 domain protein</fullName>
    </submittedName>
</protein>
<dbReference type="PANTHER" id="PTHR23359">
    <property type="entry name" value="NUCLEOTIDE KINASE"/>
    <property type="match status" value="1"/>
</dbReference>
<reference evidence="6 7" key="1">
    <citation type="submission" date="2014-10" db="EMBL/GenBank/DDBJ databases">
        <title>Draft genome of the hookworm Ancylostoma caninum.</title>
        <authorList>
            <person name="Mitreva M."/>
        </authorList>
    </citation>
    <scope>NUCLEOTIDE SEQUENCE [LARGE SCALE GENOMIC DNA]</scope>
    <source>
        <strain evidence="6 7">Baltimore</strain>
    </source>
</reference>
<feature type="region of interest" description="Disordered" evidence="5">
    <location>
        <begin position="1"/>
        <end position="53"/>
    </location>
</feature>
<evidence type="ECO:0000256" key="1">
    <source>
        <dbReference type="ARBA" id="ARBA00022679"/>
    </source>
</evidence>
<accession>A0A368H4S1</accession>
<evidence type="ECO:0000256" key="5">
    <source>
        <dbReference type="SAM" id="MobiDB-lite"/>
    </source>
</evidence>
<dbReference type="EMBL" id="JOJR01000021">
    <property type="protein sequence ID" value="RCN50639.1"/>
    <property type="molecule type" value="Genomic_DNA"/>
</dbReference>
<dbReference type="GO" id="GO:0005524">
    <property type="term" value="F:ATP binding"/>
    <property type="evidence" value="ECO:0007669"/>
    <property type="project" value="InterPro"/>
</dbReference>
<evidence type="ECO:0000313" key="7">
    <source>
        <dbReference type="Proteomes" id="UP000252519"/>
    </source>
</evidence>
<sequence>MKLKKATTPNGQKKPSSKSPKADAKKKLNGKSQSPRNGAEKRKGATDTEEKRKSIDLAPLKKVPIFFIIGGPGSGKATLCKRLAEKYGLSPVSTGDLLHEEMTSHSPLGTKISKIMEAGEPVPVEIVLDLLKTALVRKAEKAPKAFLVDGYPCHVKQAEQFEKDVCNGGSFSRKICSL</sequence>
<dbReference type="GO" id="GO:0019205">
    <property type="term" value="F:nucleobase-containing compound kinase activity"/>
    <property type="evidence" value="ECO:0007669"/>
    <property type="project" value="InterPro"/>
</dbReference>
<dbReference type="CDD" id="cd01428">
    <property type="entry name" value="ADK"/>
    <property type="match status" value="1"/>
</dbReference>
<comment type="caution">
    <text evidence="6">The sequence shown here is derived from an EMBL/GenBank/DDBJ whole genome shotgun (WGS) entry which is preliminary data.</text>
</comment>
<evidence type="ECO:0000313" key="6">
    <source>
        <dbReference type="EMBL" id="RCN50639.1"/>
    </source>
</evidence>
<dbReference type="InterPro" id="IPR000850">
    <property type="entry name" value="Adenylat/UMP-CMP_kin"/>
</dbReference>
<gene>
    <name evidence="6" type="ORF">ANCCAN_03252</name>
</gene>
<keyword evidence="7" id="KW-1185">Reference proteome</keyword>
<name>A0A368H4S1_ANCCA</name>
<dbReference type="GO" id="GO:0006139">
    <property type="term" value="P:nucleobase-containing compound metabolic process"/>
    <property type="evidence" value="ECO:0007669"/>
    <property type="project" value="InterPro"/>
</dbReference>
<dbReference type="Pfam" id="PF00406">
    <property type="entry name" value="ADK"/>
    <property type="match status" value="1"/>
</dbReference>
<evidence type="ECO:0000256" key="4">
    <source>
        <dbReference type="RuleBase" id="RU003330"/>
    </source>
</evidence>
<dbReference type="Gene3D" id="3.40.50.300">
    <property type="entry name" value="P-loop containing nucleotide triphosphate hydrolases"/>
    <property type="match status" value="1"/>
</dbReference>
<keyword evidence="1 4" id="KW-0808">Transferase</keyword>
<evidence type="ECO:0000256" key="3">
    <source>
        <dbReference type="ARBA" id="ARBA00022777"/>
    </source>
</evidence>
<organism evidence="6 7">
    <name type="scientific">Ancylostoma caninum</name>
    <name type="common">Dog hookworm</name>
    <dbReference type="NCBI Taxonomy" id="29170"/>
    <lineage>
        <taxon>Eukaryota</taxon>
        <taxon>Metazoa</taxon>
        <taxon>Ecdysozoa</taxon>
        <taxon>Nematoda</taxon>
        <taxon>Chromadorea</taxon>
        <taxon>Rhabditida</taxon>
        <taxon>Rhabditina</taxon>
        <taxon>Rhabditomorpha</taxon>
        <taxon>Strongyloidea</taxon>
        <taxon>Ancylostomatidae</taxon>
        <taxon>Ancylostomatinae</taxon>
        <taxon>Ancylostoma</taxon>
    </lineage>
</organism>
<feature type="compositionally biased region" description="Basic and acidic residues" evidence="5">
    <location>
        <begin position="38"/>
        <end position="53"/>
    </location>
</feature>
<dbReference type="PRINTS" id="PR00094">
    <property type="entry name" value="ADENYLTKNASE"/>
</dbReference>
<evidence type="ECO:0000256" key="2">
    <source>
        <dbReference type="ARBA" id="ARBA00022741"/>
    </source>
</evidence>
<comment type="similarity">
    <text evidence="4">Belongs to the adenylate kinase family.</text>
</comment>
<dbReference type="STRING" id="29170.A0A368H4S1"/>